<dbReference type="AlphaFoldDB" id="A0A2T4U185"/>
<evidence type="ECO:0008006" key="4">
    <source>
        <dbReference type="Google" id="ProtNLM"/>
    </source>
</evidence>
<proteinExistence type="predicted"/>
<accession>A0A2T4U185</accession>
<gene>
    <name evidence="2" type="ORF">CLG94_00930</name>
</gene>
<dbReference type="InterPro" id="IPR011486">
    <property type="entry name" value="BBP2"/>
</dbReference>
<feature type="signal peptide" evidence="1">
    <location>
        <begin position="1"/>
        <end position="33"/>
    </location>
</feature>
<comment type="caution">
    <text evidence="2">The sequence shown here is derived from an EMBL/GenBank/DDBJ whole genome shotgun (WGS) entry which is preliminary data.</text>
</comment>
<evidence type="ECO:0000313" key="3">
    <source>
        <dbReference type="Proteomes" id="UP000241436"/>
    </source>
</evidence>
<protein>
    <recommendedName>
        <fullName evidence="4">Porin</fullName>
    </recommendedName>
</protein>
<dbReference type="Proteomes" id="UP000241436">
    <property type="component" value="Unassembled WGS sequence"/>
</dbReference>
<dbReference type="SUPFAM" id="SSF56935">
    <property type="entry name" value="Porins"/>
    <property type="match status" value="1"/>
</dbReference>
<dbReference type="EMBL" id="NVQC01000008">
    <property type="protein sequence ID" value="PTL37127.1"/>
    <property type="molecule type" value="Genomic_DNA"/>
</dbReference>
<name>A0A2T4U185_9BACT</name>
<dbReference type="Pfam" id="PF07642">
    <property type="entry name" value="BBP2"/>
    <property type="match status" value="1"/>
</dbReference>
<feature type="chain" id="PRO_5015436912" description="Porin" evidence="1">
    <location>
        <begin position="34"/>
        <end position="466"/>
    </location>
</feature>
<evidence type="ECO:0000313" key="2">
    <source>
        <dbReference type="EMBL" id="PTL37127.1"/>
    </source>
</evidence>
<keyword evidence="3" id="KW-1185">Reference proteome</keyword>
<reference evidence="2 3" key="1">
    <citation type="submission" date="2017-09" db="EMBL/GenBank/DDBJ databases">
        <title>Bloom of a denitrifying methanotroph, Candidatus Methylomirabilis limnetica, in a deep stratified lake.</title>
        <authorList>
            <person name="Graf J.S."/>
            <person name="Marchant H.K."/>
            <person name="Tienken D."/>
            <person name="Hach P.F."/>
            <person name="Brand A."/>
            <person name="Schubert C.J."/>
            <person name="Kuypers M.M."/>
            <person name="Milucka J."/>
        </authorList>
    </citation>
    <scope>NUCLEOTIDE SEQUENCE [LARGE SCALE GENOMIC DNA]</scope>
    <source>
        <strain evidence="2 3">Zug</strain>
    </source>
</reference>
<dbReference type="OrthoDB" id="9775763at2"/>
<organism evidence="2 3">
    <name type="scientific">Candidatus Methylomirabilis limnetica</name>
    <dbReference type="NCBI Taxonomy" id="2033718"/>
    <lineage>
        <taxon>Bacteria</taxon>
        <taxon>Candidatus Methylomirabilota</taxon>
        <taxon>Candidatus Methylomirabilia</taxon>
        <taxon>Candidatus Methylomirabilales</taxon>
        <taxon>Candidatus Methylomirabilaceae</taxon>
        <taxon>Candidatus Methylomirabilis</taxon>
    </lineage>
</organism>
<dbReference type="Gene3D" id="2.40.160.10">
    <property type="entry name" value="Porin"/>
    <property type="match status" value="1"/>
</dbReference>
<reference evidence="3" key="2">
    <citation type="journal article" date="2018" name="Environ. Microbiol.">
        <title>Bloom of a denitrifying methanotroph, 'Candidatus Methylomirabilis limnetica', in a deep stratified lake.</title>
        <authorList>
            <person name="Graf J.S."/>
            <person name="Mayr M.J."/>
            <person name="Marchant H.K."/>
            <person name="Tienken D."/>
            <person name="Hach P.F."/>
            <person name="Brand A."/>
            <person name="Schubert C.J."/>
            <person name="Kuypers M.M."/>
            <person name="Milucka J."/>
        </authorList>
    </citation>
    <scope>NUCLEOTIDE SEQUENCE [LARGE SCALE GENOMIC DNA]</scope>
    <source>
        <strain evidence="3">Zug</strain>
    </source>
</reference>
<evidence type="ECO:0000256" key="1">
    <source>
        <dbReference type="SAM" id="SignalP"/>
    </source>
</evidence>
<keyword evidence="1" id="KW-0732">Signal</keyword>
<dbReference type="InterPro" id="IPR023614">
    <property type="entry name" value="Porin_dom_sf"/>
</dbReference>
<dbReference type="RefSeq" id="WP_107561032.1">
    <property type="nucleotide sequence ID" value="NZ_NVQC01000008.1"/>
</dbReference>
<sequence>MRMRKLKHLTVTRLVIGGVLLLAAAVAVPAAWAEDDKDRQIRELRQRLERLEHMIGAKAGALPTPAAAPAPGALAGAAEAPQSISDRVRSIEETIKTVPLLSTMKDWNFGGHVAVSYNYNFRDPKSQNNGLRLFDDKANQFDINQAELYVEKPTTEASPIGFGVDVLFGRDAKKIHSLGLGIDSGDDPTKTEPFDLTQAYVTYKVPIGKGLDLKGGKFVTLHGAEVIRRTGNFNISRSMAFAYAIPFTHTGVMATYPVTDWLSTTLGIVNGWDNTDDNNRGKSFHGSATVTPPFLKDFTLTLGGTWGAEQVSNAFDPTRDINRNGPKRGLIDLVATYKPIAPLTLTLNYDYGRQEEAFVDNGQTAIWHAVAAYAVYDVTDRLSVGVRGEYFRDQDGFRLPGATPGSKLEVWETTLTGRYKLFDHLFASIEYRHDEARDNKLVFDRGDGTKNANSQNTIQGELIYQF</sequence>